<accession>A0ABU2HXB1</accession>
<evidence type="ECO:0000313" key="1">
    <source>
        <dbReference type="EMBL" id="MDS9469692.1"/>
    </source>
</evidence>
<dbReference type="Proteomes" id="UP001269144">
    <property type="component" value="Unassembled WGS sequence"/>
</dbReference>
<proteinExistence type="predicted"/>
<protein>
    <submittedName>
        <fullName evidence="1">Uncharacterized protein</fullName>
    </submittedName>
</protein>
<sequence length="86" mass="9541">MATGDCLPPEEPFLPGDDAALARYADLIAADFERYFAASSDYFACMDATRQIEFARAQQVSDRHRQFLDRLDLLGLSARAALGQKP</sequence>
<dbReference type="EMBL" id="JAVQLW010000004">
    <property type="protein sequence ID" value="MDS9469692.1"/>
    <property type="molecule type" value="Genomic_DNA"/>
</dbReference>
<name>A0ABU2HXB1_9RHOB</name>
<comment type="caution">
    <text evidence="1">The sequence shown here is derived from an EMBL/GenBank/DDBJ whole genome shotgun (WGS) entry which is preliminary data.</text>
</comment>
<gene>
    <name evidence="1" type="ORF">RGQ15_19180</name>
</gene>
<keyword evidence="2" id="KW-1185">Reference proteome</keyword>
<dbReference type="RefSeq" id="WP_311162400.1">
    <property type="nucleotide sequence ID" value="NZ_JAVQLW010000004.1"/>
</dbReference>
<organism evidence="1 2">
    <name type="scientific">Paracoccus aurantius</name>
    <dbReference type="NCBI Taxonomy" id="3073814"/>
    <lineage>
        <taxon>Bacteria</taxon>
        <taxon>Pseudomonadati</taxon>
        <taxon>Pseudomonadota</taxon>
        <taxon>Alphaproteobacteria</taxon>
        <taxon>Rhodobacterales</taxon>
        <taxon>Paracoccaceae</taxon>
        <taxon>Paracoccus</taxon>
    </lineage>
</organism>
<evidence type="ECO:0000313" key="2">
    <source>
        <dbReference type="Proteomes" id="UP001269144"/>
    </source>
</evidence>
<reference evidence="2" key="1">
    <citation type="submission" date="2023-07" db="EMBL/GenBank/DDBJ databases">
        <title>Paracoccus sp. MBLB3053 whole genome sequence.</title>
        <authorList>
            <person name="Hwang C.Y."/>
            <person name="Cho E.-S."/>
            <person name="Seo M.-J."/>
        </authorList>
    </citation>
    <scope>NUCLEOTIDE SEQUENCE [LARGE SCALE GENOMIC DNA]</scope>
    <source>
        <strain evidence="2">MBLB3053</strain>
    </source>
</reference>